<name>A0A6N0NZ25_9CREN</name>
<dbReference type="KEGG" id="mten:GWK48_08025"/>
<dbReference type="OrthoDB" id="35579at2157"/>
<gene>
    <name evidence="1" type="ORF">GWK48_08025</name>
</gene>
<sequence>MKVFRYTLKDDLLYPDEHGEVLVFTDGWQVTARIGDREITPRFHLSSGERLLLDRLKLLSKMTGVEVDPLPALAYPGKSRVLMLSKLMGAAFEEYVYLVLSSRFSVSRRPEIYTSLPKLSGRSSHNTPDLIVEGRVPVEAKVSFYNYQQILEYSIKYPVGALTLPFSEQCRVPPGWRCFTNLTKDRAPLLSWLDEVLLG</sequence>
<dbReference type="AlphaFoldDB" id="A0A6N0NZ25"/>
<keyword evidence="2" id="KW-1185">Reference proteome</keyword>
<dbReference type="Proteomes" id="UP000509301">
    <property type="component" value="Chromosome"/>
</dbReference>
<proteinExistence type="predicted"/>
<evidence type="ECO:0000313" key="2">
    <source>
        <dbReference type="Proteomes" id="UP000509301"/>
    </source>
</evidence>
<dbReference type="RefSeq" id="WP_174631212.1">
    <property type="nucleotide sequence ID" value="NZ_CP049074.1"/>
</dbReference>
<dbReference type="GeneID" id="55641886"/>
<protein>
    <submittedName>
        <fullName evidence="1">Uncharacterized protein</fullName>
    </submittedName>
</protein>
<dbReference type="EMBL" id="CP049074">
    <property type="protein sequence ID" value="QKR00330.1"/>
    <property type="molecule type" value="Genomic_DNA"/>
</dbReference>
<accession>A0A6N0NZ25</accession>
<reference evidence="1 2" key="1">
    <citation type="submission" date="2020-02" db="EMBL/GenBank/DDBJ databases">
        <title>Comparative genome analysis reveals the metabolism and evolution of the thermophilic archaeal genus Metallosphaera.</title>
        <authorList>
            <person name="Jiang C."/>
        </authorList>
    </citation>
    <scope>NUCLEOTIDE SEQUENCE [LARGE SCALE GENOMIC DNA]</scope>
    <source>
        <strain evidence="1 2">Ric-A</strain>
    </source>
</reference>
<organism evidence="1 2">
    <name type="scientific">Metallosphaera tengchongensis</name>
    <dbReference type="NCBI Taxonomy" id="1532350"/>
    <lineage>
        <taxon>Archaea</taxon>
        <taxon>Thermoproteota</taxon>
        <taxon>Thermoprotei</taxon>
        <taxon>Sulfolobales</taxon>
        <taxon>Sulfolobaceae</taxon>
        <taxon>Metallosphaera</taxon>
    </lineage>
</organism>
<evidence type="ECO:0000313" key="1">
    <source>
        <dbReference type="EMBL" id="QKR00330.1"/>
    </source>
</evidence>